<keyword evidence="1" id="KW-0472">Membrane</keyword>
<feature type="transmembrane region" description="Helical" evidence="1">
    <location>
        <begin position="58"/>
        <end position="77"/>
    </location>
</feature>
<dbReference type="RefSeq" id="WP_344271178.1">
    <property type="nucleotide sequence ID" value="NZ_BAAAKV010000008.1"/>
</dbReference>
<evidence type="ECO:0008006" key="4">
    <source>
        <dbReference type="Google" id="ProtNLM"/>
    </source>
</evidence>
<accession>A0ABN1UN43</accession>
<sequence>MKYRIAYAPAAEQALGKLAGPDAFRAAVARTIGAQPYGHGSTQVDGDRDRREAVVSGAIIRYVVSAGILTVTVVRLVPAP</sequence>
<evidence type="ECO:0000313" key="2">
    <source>
        <dbReference type="EMBL" id="GAA1157609.1"/>
    </source>
</evidence>
<keyword evidence="1" id="KW-0812">Transmembrane</keyword>
<evidence type="ECO:0000313" key="3">
    <source>
        <dbReference type="Proteomes" id="UP001501371"/>
    </source>
</evidence>
<protein>
    <recommendedName>
        <fullName evidence="4">Type II toxin-antitoxin system RelE/ParE family toxin</fullName>
    </recommendedName>
</protein>
<comment type="caution">
    <text evidence="2">The sequence shown here is derived from an EMBL/GenBank/DDBJ whole genome shotgun (WGS) entry which is preliminary data.</text>
</comment>
<organism evidence="2 3">
    <name type="scientific">Streptomyces hebeiensis</name>
    <dbReference type="NCBI Taxonomy" id="229486"/>
    <lineage>
        <taxon>Bacteria</taxon>
        <taxon>Bacillati</taxon>
        <taxon>Actinomycetota</taxon>
        <taxon>Actinomycetes</taxon>
        <taxon>Kitasatosporales</taxon>
        <taxon>Streptomycetaceae</taxon>
        <taxon>Streptomyces</taxon>
    </lineage>
</organism>
<evidence type="ECO:0000256" key="1">
    <source>
        <dbReference type="SAM" id="Phobius"/>
    </source>
</evidence>
<name>A0ABN1UN43_9ACTN</name>
<keyword evidence="3" id="KW-1185">Reference proteome</keyword>
<dbReference type="EMBL" id="BAAAKV010000008">
    <property type="protein sequence ID" value="GAA1157609.1"/>
    <property type="molecule type" value="Genomic_DNA"/>
</dbReference>
<reference evidence="2 3" key="1">
    <citation type="journal article" date="2019" name="Int. J. Syst. Evol. Microbiol.">
        <title>The Global Catalogue of Microorganisms (GCM) 10K type strain sequencing project: providing services to taxonomists for standard genome sequencing and annotation.</title>
        <authorList>
            <consortium name="The Broad Institute Genomics Platform"/>
            <consortium name="The Broad Institute Genome Sequencing Center for Infectious Disease"/>
            <person name="Wu L."/>
            <person name="Ma J."/>
        </authorList>
    </citation>
    <scope>NUCLEOTIDE SEQUENCE [LARGE SCALE GENOMIC DNA]</scope>
    <source>
        <strain evidence="2 3">JCM 12696</strain>
    </source>
</reference>
<gene>
    <name evidence="2" type="ORF">GCM10009654_11980</name>
</gene>
<proteinExistence type="predicted"/>
<dbReference type="Proteomes" id="UP001501371">
    <property type="component" value="Unassembled WGS sequence"/>
</dbReference>
<keyword evidence="1" id="KW-1133">Transmembrane helix</keyword>